<evidence type="ECO:0000259" key="1">
    <source>
        <dbReference type="Pfam" id="PF13401"/>
    </source>
</evidence>
<organism evidence="2 3">
    <name type="scientific">Pseudobythopirellula maris</name>
    <dbReference type="NCBI Taxonomy" id="2527991"/>
    <lineage>
        <taxon>Bacteria</taxon>
        <taxon>Pseudomonadati</taxon>
        <taxon>Planctomycetota</taxon>
        <taxon>Planctomycetia</taxon>
        <taxon>Pirellulales</taxon>
        <taxon>Lacipirellulaceae</taxon>
        <taxon>Pseudobythopirellula</taxon>
    </lineage>
</organism>
<comment type="caution">
    <text evidence="2">The sequence shown here is derived from an EMBL/GenBank/DDBJ whole genome shotgun (WGS) entry which is preliminary data.</text>
</comment>
<evidence type="ECO:0000313" key="3">
    <source>
        <dbReference type="Proteomes" id="UP000315440"/>
    </source>
</evidence>
<dbReference type="InterPro" id="IPR052026">
    <property type="entry name" value="ExeA_AAA_ATPase_DNA-bind"/>
</dbReference>
<dbReference type="InterPro" id="IPR049945">
    <property type="entry name" value="AAA_22"/>
</dbReference>
<dbReference type="AlphaFoldDB" id="A0A5C5ZRM8"/>
<dbReference type="RefSeq" id="WP_197525684.1">
    <property type="nucleotide sequence ID" value="NZ_SJPQ01000002.1"/>
</dbReference>
<sequence length="273" mass="30025">MYLQHWGLEASPFSTTPGVDEPYPSQPLDEAAARVDYLVQQRRRLGAVVGECGVGKSVALAAIEREQRDQGVEAVRVDGLGLSPRELLWRLATGLGAGADGADDAARLFRRVEDRLAENRWQRRSTLLLVDDADQLGPDGERMLARLARLEETAEARWTIVVALRPAALSRLNELLLHLVDLRVDLPAWTEEDTVGWVQTQLVEAGRYEPVFTDAALRRLHLLAEGKPRHVARLADYALLAGASARAASVTPEVMARVFNEIRWSPTAQAAGA</sequence>
<dbReference type="Pfam" id="PF13401">
    <property type="entry name" value="AAA_22"/>
    <property type="match status" value="1"/>
</dbReference>
<dbReference type="Gene3D" id="3.40.50.300">
    <property type="entry name" value="P-loop containing nucleotide triphosphate hydrolases"/>
    <property type="match status" value="1"/>
</dbReference>
<proteinExistence type="predicted"/>
<dbReference type="EMBL" id="SJPQ01000002">
    <property type="protein sequence ID" value="TWT88873.1"/>
    <property type="molecule type" value="Genomic_DNA"/>
</dbReference>
<dbReference type="GO" id="GO:0016887">
    <property type="term" value="F:ATP hydrolysis activity"/>
    <property type="evidence" value="ECO:0007669"/>
    <property type="project" value="InterPro"/>
</dbReference>
<name>A0A5C5ZRM8_9BACT</name>
<dbReference type="PANTHER" id="PTHR35894">
    <property type="entry name" value="GENERAL SECRETION PATHWAY PROTEIN A-RELATED"/>
    <property type="match status" value="1"/>
</dbReference>
<reference evidence="2 3" key="1">
    <citation type="submission" date="2019-02" db="EMBL/GenBank/DDBJ databases">
        <title>Deep-cultivation of Planctomycetes and their phenomic and genomic characterization uncovers novel biology.</title>
        <authorList>
            <person name="Wiegand S."/>
            <person name="Jogler M."/>
            <person name="Boedeker C."/>
            <person name="Pinto D."/>
            <person name="Vollmers J."/>
            <person name="Rivas-Marin E."/>
            <person name="Kohn T."/>
            <person name="Peeters S.H."/>
            <person name="Heuer A."/>
            <person name="Rast P."/>
            <person name="Oberbeckmann S."/>
            <person name="Bunk B."/>
            <person name="Jeske O."/>
            <person name="Meyerdierks A."/>
            <person name="Storesund J.E."/>
            <person name="Kallscheuer N."/>
            <person name="Luecker S."/>
            <person name="Lage O.M."/>
            <person name="Pohl T."/>
            <person name="Merkel B.J."/>
            <person name="Hornburger P."/>
            <person name="Mueller R.-W."/>
            <person name="Bruemmer F."/>
            <person name="Labrenz M."/>
            <person name="Spormann A.M."/>
            <person name="Op Den Camp H."/>
            <person name="Overmann J."/>
            <person name="Amann R."/>
            <person name="Jetten M.S.M."/>
            <person name="Mascher T."/>
            <person name="Medema M.H."/>
            <person name="Devos D.P."/>
            <person name="Kaster A.-K."/>
            <person name="Ovreas L."/>
            <person name="Rohde M."/>
            <person name="Galperin M.Y."/>
            <person name="Jogler C."/>
        </authorList>
    </citation>
    <scope>NUCLEOTIDE SEQUENCE [LARGE SCALE GENOMIC DNA]</scope>
    <source>
        <strain evidence="2 3">Mal64</strain>
    </source>
</reference>
<evidence type="ECO:0000313" key="2">
    <source>
        <dbReference type="EMBL" id="TWT88873.1"/>
    </source>
</evidence>
<dbReference type="PANTHER" id="PTHR35894:SF1">
    <property type="entry name" value="PHOSPHORIBULOKINASE _ URIDINE KINASE FAMILY"/>
    <property type="match status" value="1"/>
</dbReference>
<protein>
    <recommendedName>
        <fullName evidence="1">ORC1/DEAH AAA+ ATPase domain-containing protein</fullName>
    </recommendedName>
</protein>
<keyword evidence="3" id="KW-1185">Reference proteome</keyword>
<dbReference type="InterPro" id="IPR027417">
    <property type="entry name" value="P-loop_NTPase"/>
</dbReference>
<dbReference type="Proteomes" id="UP000315440">
    <property type="component" value="Unassembled WGS sequence"/>
</dbReference>
<dbReference type="SUPFAM" id="SSF52540">
    <property type="entry name" value="P-loop containing nucleoside triphosphate hydrolases"/>
    <property type="match status" value="1"/>
</dbReference>
<accession>A0A5C5ZRM8</accession>
<feature type="domain" description="ORC1/DEAH AAA+ ATPase" evidence="1">
    <location>
        <begin position="41"/>
        <end position="164"/>
    </location>
</feature>
<gene>
    <name evidence="2" type="ORF">Mal64_23610</name>
</gene>